<dbReference type="OrthoDB" id="6713274at2"/>
<evidence type="ECO:0000313" key="2">
    <source>
        <dbReference type="EMBL" id="ENW05738.1"/>
    </source>
</evidence>
<accession>N9E5H0</accession>
<dbReference type="Proteomes" id="UP000018417">
    <property type="component" value="Unassembled WGS sequence"/>
</dbReference>
<proteinExistence type="predicted"/>
<sequence length="139" mass="14876">MPKYIALQSVGAFLPGEEIKGLNDERIQALLASGAIEEYKALEQTPSDDSADELEKLKGEVEDLKASNKQLETDKTTALGEVADLKASNTQLTEEKDKASGEVADLTAKIKKLEADLATATAKPAKEKSTADKVTPETK</sequence>
<dbReference type="RefSeq" id="WP_005053022.1">
    <property type="nucleotide sequence ID" value="NZ_KB849759.1"/>
</dbReference>
<gene>
    <name evidence="2" type="ORF">F934_01095</name>
</gene>
<evidence type="ECO:0000313" key="3">
    <source>
        <dbReference type="Proteomes" id="UP000018417"/>
    </source>
</evidence>
<dbReference type="Gene3D" id="1.20.5.340">
    <property type="match status" value="1"/>
</dbReference>
<evidence type="ECO:0000256" key="1">
    <source>
        <dbReference type="SAM" id="MobiDB-lite"/>
    </source>
</evidence>
<name>N9E5H0_9GAMM</name>
<dbReference type="HOGENOM" id="CLU_2021688_0_0_6"/>
<comment type="caution">
    <text evidence="2">The sequence shown here is derived from an EMBL/GenBank/DDBJ whole genome shotgun (WGS) entry which is preliminary data.</text>
</comment>
<dbReference type="PATRIC" id="fig|1217649.3.peg.1045"/>
<feature type="compositionally biased region" description="Basic and acidic residues" evidence="1">
    <location>
        <begin position="124"/>
        <end position="139"/>
    </location>
</feature>
<reference evidence="2 3" key="1">
    <citation type="submission" date="2013-02" db="EMBL/GenBank/DDBJ databases">
        <title>The Genome Sequence of Acinetobacter beijerinckii ANC 3835.</title>
        <authorList>
            <consortium name="The Broad Institute Genome Sequencing Platform"/>
            <consortium name="The Broad Institute Genome Sequencing Center for Infectious Disease"/>
            <person name="Cerqueira G."/>
            <person name="Feldgarden M."/>
            <person name="Courvalin P."/>
            <person name="Perichon B."/>
            <person name="Grillot-Courvalin C."/>
            <person name="Clermont D."/>
            <person name="Rocha E."/>
            <person name="Yoon E.-J."/>
            <person name="Nemec A."/>
            <person name="Walker B."/>
            <person name="Young S.K."/>
            <person name="Zeng Q."/>
            <person name="Gargeya S."/>
            <person name="Fitzgerald M."/>
            <person name="Haas B."/>
            <person name="Abouelleil A."/>
            <person name="Alvarado L."/>
            <person name="Arachchi H.M."/>
            <person name="Berlin A.M."/>
            <person name="Chapman S.B."/>
            <person name="Dewar J."/>
            <person name="Goldberg J."/>
            <person name="Griggs A."/>
            <person name="Gujja S."/>
            <person name="Hansen M."/>
            <person name="Howarth C."/>
            <person name="Imamovic A."/>
            <person name="Larimer J."/>
            <person name="McCowan C."/>
            <person name="Murphy C."/>
            <person name="Neiman D."/>
            <person name="Pearson M."/>
            <person name="Priest M."/>
            <person name="Roberts A."/>
            <person name="Saif S."/>
            <person name="Shea T."/>
            <person name="Sisk P."/>
            <person name="Sykes S."/>
            <person name="Wortman J."/>
            <person name="Nusbaum C."/>
            <person name="Birren B."/>
        </authorList>
    </citation>
    <scope>NUCLEOTIDE SEQUENCE [LARGE SCALE GENOMIC DNA]</scope>
    <source>
        <strain evidence="2 3">ANC 3835</strain>
    </source>
</reference>
<dbReference type="AlphaFoldDB" id="N9E5H0"/>
<protein>
    <submittedName>
        <fullName evidence="2">Uncharacterized protein</fullName>
    </submittedName>
</protein>
<feature type="region of interest" description="Disordered" evidence="1">
    <location>
        <begin position="118"/>
        <end position="139"/>
    </location>
</feature>
<dbReference type="EMBL" id="APQK01000010">
    <property type="protein sequence ID" value="ENW05738.1"/>
    <property type="molecule type" value="Genomic_DNA"/>
</dbReference>
<organism evidence="2 3">
    <name type="scientific">Acinetobacter beijerinckii ANC 3835</name>
    <dbReference type="NCBI Taxonomy" id="1217649"/>
    <lineage>
        <taxon>Bacteria</taxon>
        <taxon>Pseudomonadati</taxon>
        <taxon>Pseudomonadota</taxon>
        <taxon>Gammaproteobacteria</taxon>
        <taxon>Moraxellales</taxon>
        <taxon>Moraxellaceae</taxon>
        <taxon>Acinetobacter</taxon>
    </lineage>
</organism>